<dbReference type="SUPFAM" id="SSF56112">
    <property type="entry name" value="Protein kinase-like (PK-like)"/>
    <property type="match status" value="1"/>
</dbReference>
<dbReference type="KEGG" id="slan:GV829_03765"/>
<organism evidence="2 3">
    <name type="scientific">Sphingomonas lacunae</name>
    <dbReference type="NCBI Taxonomy" id="2698828"/>
    <lineage>
        <taxon>Bacteria</taxon>
        <taxon>Pseudomonadati</taxon>
        <taxon>Pseudomonadota</taxon>
        <taxon>Alphaproteobacteria</taxon>
        <taxon>Sphingomonadales</taxon>
        <taxon>Sphingomonadaceae</taxon>
        <taxon>Sphingomonas</taxon>
    </lineage>
</organism>
<dbReference type="PANTHER" id="PTHR47829:SF1">
    <property type="entry name" value="HAD FAMILY PHOSPHATASE"/>
    <property type="match status" value="1"/>
</dbReference>
<dbReference type="InterPro" id="IPR002575">
    <property type="entry name" value="Aminoglycoside_PTrfase"/>
</dbReference>
<evidence type="ECO:0000313" key="3">
    <source>
        <dbReference type="Proteomes" id="UP000503018"/>
    </source>
</evidence>
<dbReference type="GO" id="GO:0016740">
    <property type="term" value="F:transferase activity"/>
    <property type="evidence" value="ECO:0007669"/>
    <property type="project" value="UniProtKB-KW"/>
</dbReference>
<reference evidence="2 3" key="1">
    <citation type="submission" date="2020-01" db="EMBL/GenBank/DDBJ databases">
        <title>Sphingomonas sp. strain CSW-10.</title>
        <authorList>
            <person name="Chen W.-M."/>
        </authorList>
    </citation>
    <scope>NUCLEOTIDE SEQUENCE [LARGE SCALE GENOMIC DNA]</scope>
    <source>
        <strain evidence="2 3">CSW-10</strain>
    </source>
</reference>
<proteinExistence type="predicted"/>
<name>A0A6M4ARL0_9SPHN</name>
<sequence>MSETTTPIDAEALFNRTIAPEGSDRLDEAKLTAWMETHVEGFVGPLTQSKFAGGQSNPTYRIDAPSGSYVLRRKPFGPLLPSAHAVDREYKAIAGLYPTGFPVARPFGLCTDDSVLGAWFYVMGMVNGRTIWDGSLPGSTPDQRRAIYNEMIDTLAALHNVDVEKAGLSEFGKPGNYFGRQVDRWTKQYRLSETETMDSMEKLINWLPATLPEQTRTSVVHGDYRIDNMIFAKDDAKVLAVLDWELSTLGDPLADFTYVAMAWVTDNGGRSGVADLDRKALGIPELDEMVERYCAATNRDSLPDMNWYFAYNFFRLAGIMQGIKKRVIDGTANSAQAKDMSDRVQPLADRAWAFAVAAGAE</sequence>
<dbReference type="InterPro" id="IPR041726">
    <property type="entry name" value="ACAD10_11_N"/>
</dbReference>
<evidence type="ECO:0000313" key="2">
    <source>
        <dbReference type="EMBL" id="QJQ31667.1"/>
    </source>
</evidence>
<evidence type="ECO:0000259" key="1">
    <source>
        <dbReference type="Pfam" id="PF01636"/>
    </source>
</evidence>
<dbReference type="PANTHER" id="PTHR47829">
    <property type="entry name" value="HYDROLASE, PUTATIVE (AFU_ORTHOLOGUE AFUA_1G12880)-RELATED"/>
    <property type="match status" value="1"/>
</dbReference>
<dbReference type="Proteomes" id="UP000503018">
    <property type="component" value="Chromosome"/>
</dbReference>
<dbReference type="Pfam" id="PF01636">
    <property type="entry name" value="APH"/>
    <property type="match status" value="1"/>
</dbReference>
<dbReference type="InterPro" id="IPR052898">
    <property type="entry name" value="ACAD10-like"/>
</dbReference>
<feature type="domain" description="Aminoglycoside phosphotransferase" evidence="1">
    <location>
        <begin position="49"/>
        <end position="272"/>
    </location>
</feature>
<keyword evidence="2" id="KW-0808">Transferase</keyword>
<accession>A0A6M4ARL0</accession>
<keyword evidence="3" id="KW-1185">Reference proteome</keyword>
<dbReference type="EMBL" id="CP053015">
    <property type="protein sequence ID" value="QJQ31667.1"/>
    <property type="molecule type" value="Genomic_DNA"/>
</dbReference>
<gene>
    <name evidence="2" type="ORF">GV829_03765</name>
</gene>
<dbReference type="Gene3D" id="3.90.1200.10">
    <property type="match status" value="1"/>
</dbReference>
<dbReference type="Gene3D" id="3.30.200.20">
    <property type="entry name" value="Phosphorylase Kinase, domain 1"/>
    <property type="match status" value="1"/>
</dbReference>
<dbReference type="AlphaFoldDB" id="A0A6M4ARL0"/>
<protein>
    <submittedName>
        <fullName evidence="2">Phosphotransferase family protein</fullName>
    </submittedName>
</protein>
<dbReference type="InterPro" id="IPR011009">
    <property type="entry name" value="Kinase-like_dom_sf"/>
</dbReference>
<dbReference type="RefSeq" id="WP_169943947.1">
    <property type="nucleotide sequence ID" value="NZ_CP053015.1"/>
</dbReference>
<dbReference type="CDD" id="cd05154">
    <property type="entry name" value="ACAD10_11_N-like"/>
    <property type="match status" value="1"/>
</dbReference>